<gene>
    <name evidence="2" type="ORF">MELLADRAFT_89619</name>
</gene>
<reference evidence="3" key="1">
    <citation type="journal article" date="2011" name="Proc. Natl. Acad. Sci. U.S.A.">
        <title>Obligate biotrophy features unraveled by the genomic analysis of rust fungi.</title>
        <authorList>
            <person name="Duplessis S."/>
            <person name="Cuomo C.A."/>
            <person name="Lin Y.-C."/>
            <person name="Aerts A."/>
            <person name="Tisserant E."/>
            <person name="Veneault-Fourrey C."/>
            <person name="Joly D.L."/>
            <person name="Hacquard S."/>
            <person name="Amselem J."/>
            <person name="Cantarel B.L."/>
            <person name="Chiu R."/>
            <person name="Coutinho P.M."/>
            <person name="Feau N."/>
            <person name="Field M."/>
            <person name="Frey P."/>
            <person name="Gelhaye E."/>
            <person name="Goldberg J."/>
            <person name="Grabherr M.G."/>
            <person name="Kodira C.D."/>
            <person name="Kohler A."/>
            <person name="Kuees U."/>
            <person name="Lindquist E.A."/>
            <person name="Lucas S.M."/>
            <person name="Mago R."/>
            <person name="Mauceli E."/>
            <person name="Morin E."/>
            <person name="Murat C."/>
            <person name="Pangilinan J.L."/>
            <person name="Park R."/>
            <person name="Pearson M."/>
            <person name="Quesneville H."/>
            <person name="Rouhier N."/>
            <person name="Sakthikumar S."/>
            <person name="Salamov A.A."/>
            <person name="Schmutz J."/>
            <person name="Selles B."/>
            <person name="Shapiro H."/>
            <person name="Tanguay P."/>
            <person name="Tuskan G.A."/>
            <person name="Henrissat B."/>
            <person name="Van de Peer Y."/>
            <person name="Rouze P."/>
            <person name="Ellis J.G."/>
            <person name="Dodds P.N."/>
            <person name="Schein J.E."/>
            <person name="Zhong S."/>
            <person name="Hamelin R.C."/>
            <person name="Grigoriev I.V."/>
            <person name="Szabo L.J."/>
            <person name="Martin F."/>
        </authorList>
    </citation>
    <scope>NUCLEOTIDE SEQUENCE [LARGE SCALE GENOMIC DNA]</scope>
    <source>
        <strain evidence="3">98AG31 / pathotype 3-4-7</strain>
    </source>
</reference>
<dbReference type="GO" id="GO:0006631">
    <property type="term" value="P:fatty acid metabolic process"/>
    <property type="evidence" value="ECO:0007669"/>
    <property type="project" value="InterPro"/>
</dbReference>
<dbReference type="HOGENOM" id="CLU_1434726_0_0_1"/>
<dbReference type="Gene3D" id="3.40.50.720">
    <property type="entry name" value="NAD(P)-binding Rossmann-like Domain"/>
    <property type="match status" value="1"/>
</dbReference>
<keyword evidence="3" id="KW-1185">Reference proteome</keyword>
<dbReference type="VEuPathDB" id="FungiDB:MELLADRAFT_89619"/>
<organism evidence="3">
    <name type="scientific">Melampsora larici-populina (strain 98AG31 / pathotype 3-4-7)</name>
    <name type="common">Poplar leaf rust fungus</name>
    <dbReference type="NCBI Taxonomy" id="747676"/>
    <lineage>
        <taxon>Eukaryota</taxon>
        <taxon>Fungi</taxon>
        <taxon>Dikarya</taxon>
        <taxon>Basidiomycota</taxon>
        <taxon>Pucciniomycotina</taxon>
        <taxon>Pucciniomycetes</taxon>
        <taxon>Pucciniales</taxon>
        <taxon>Melampsoraceae</taxon>
        <taxon>Melampsora</taxon>
    </lineage>
</organism>
<sequence>MKLAKVYETDLIVGVIIENLQSKQTLFETLDEVLNSNGMLTAHTSIIKLSESSKVISQEKQSQVAGLQSLKPFLQGQCAMQNRIQVLEHDVKFEIESETIGFEREFERKSEFQREVEFGCNTGCQCEIQMKTIQWSHLRSVELNFISTPATLTATFEYKDSTKLENHYVGIQLAYGIRIESKFECEIKM</sequence>
<evidence type="ECO:0000313" key="2">
    <source>
        <dbReference type="EMBL" id="EGG04095.1"/>
    </source>
</evidence>
<dbReference type="InterPro" id="IPR006176">
    <property type="entry name" value="3-OHacyl-CoA_DH_NAD-bd"/>
</dbReference>
<dbReference type="OrthoDB" id="5958943at2759"/>
<dbReference type="KEGG" id="mlr:MELLADRAFT_89619"/>
<evidence type="ECO:0000259" key="1">
    <source>
        <dbReference type="Pfam" id="PF02737"/>
    </source>
</evidence>
<dbReference type="InParanoid" id="F4RU07"/>
<evidence type="ECO:0000313" key="3">
    <source>
        <dbReference type="Proteomes" id="UP000001072"/>
    </source>
</evidence>
<dbReference type="GeneID" id="18935260"/>
<dbReference type="EMBL" id="GL883120">
    <property type="protein sequence ID" value="EGG04095.1"/>
    <property type="molecule type" value="Genomic_DNA"/>
</dbReference>
<name>F4RU07_MELLP</name>
<feature type="domain" description="3-hydroxyacyl-CoA dehydrogenase NAD binding" evidence="1">
    <location>
        <begin position="3"/>
        <end position="61"/>
    </location>
</feature>
<protein>
    <recommendedName>
        <fullName evidence="1">3-hydroxyacyl-CoA dehydrogenase NAD binding domain-containing protein</fullName>
    </recommendedName>
</protein>
<dbReference type="RefSeq" id="XP_007412556.1">
    <property type="nucleotide sequence ID" value="XM_007412494.1"/>
</dbReference>
<dbReference type="AlphaFoldDB" id="F4RU07"/>
<dbReference type="Pfam" id="PF02737">
    <property type="entry name" value="3HCDH_N"/>
    <property type="match status" value="1"/>
</dbReference>
<proteinExistence type="predicted"/>
<accession>F4RU07</accession>
<dbReference type="Proteomes" id="UP000001072">
    <property type="component" value="Unassembled WGS sequence"/>
</dbReference>
<dbReference type="GO" id="GO:0070403">
    <property type="term" value="F:NAD+ binding"/>
    <property type="evidence" value="ECO:0007669"/>
    <property type="project" value="InterPro"/>
</dbReference>